<gene>
    <name evidence="9" type="ORF">HYH03_001612</name>
</gene>
<dbReference type="InterPro" id="IPR024041">
    <property type="entry name" value="NH4_transpt_AmtB-like_dom"/>
</dbReference>
<evidence type="ECO:0000313" key="10">
    <source>
        <dbReference type="Proteomes" id="UP000612055"/>
    </source>
</evidence>
<dbReference type="AlphaFoldDB" id="A0A835YE06"/>
<feature type="transmembrane region" description="Helical" evidence="7">
    <location>
        <begin position="245"/>
        <end position="265"/>
    </location>
</feature>
<feature type="compositionally biased region" description="Gly residues" evidence="6">
    <location>
        <begin position="556"/>
        <end position="565"/>
    </location>
</feature>
<dbReference type="Pfam" id="PF00909">
    <property type="entry name" value="Ammonium_transp"/>
    <property type="match status" value="1"/>
</dbReference>
<reference evidence="9" key="1">
    <citation type="journal article" date="2020" name="bioRxiv">
        <title>Comparative genomics of Chlamydomonas.</title>
        <authorList>
            <person name="Craig R.J."/>
            <person name="Hasan A.R."/>
            <person name="Ness R.W."/>
            <person name="Keightley P.D."/>
        </authorList>
    </citation>
    <scope>NUCLEOTIDE SEQUENCE</scope>
    <source>
        <strain evidence="9">CCAP 11/70</strain>
    </source>
</reference>
<keyword evidence="3 7" id="KW-0812">Transmembrane</keyword>
<dbReference type="OrthoDB" id="534912at2759"/>
<dbReference type="Proteomes" id="UP000612055">
    <property type="component" value="Unassembled WGS sequence"/>
</dbReference>
<feature type="transmembrane region" description="Helical" evidence="7">
    <location>
        <begin position="376"/>
        <end position="396"/>
    </location>
</feature>
<evidence type="ECO:0000256" key="2">
    <source>
        <dbReference type="ARBA" id="ARBA00011036"/>
    </source>
</evidence>
<feature type="transmembrane region" description="Helical" evidence="7">
    <location>
        <begin position="285"/>
        <end position="309"/>
    </location>
</feature>
<comment type="subcellular location">
    <subcellularLocation>
        <location evidence="1">Membrane</location>
        <topology evidence="1">Multi-pass membrane protein</topology>
    </subcellularLocation>
</comment>
<evidence type="ECO:0000256" key="6">
    <source>
        <dbReference type="SAM" id="MobiDB-lite"/>
    </source>
</evidence>
<evidence type="ECO:0000256" key="1">
    <source>
        <dbReference type="ARBA" id="ARBA00004141"/>
    </source>
</evidence>
<name>A0A835YE06_9CHLO</name>
<dbReference type="PANTHER" id="PTHR11730:SF60">
    <property type="entry name" value="RH50, ISOFORM D"/>
    <property type="match status" value="1"/>
</dbReference>
<dbReference type="GO" id="GO:0008519">
    <property type="term" value="F:ammonium channel activity"/>
    <property type="evidence" value="ECO:0007669"/>
    <property type="project" value="InterPro"/>
</dbReference>
<proteinExistence type="inferred from homology"/>
<dbReference type="GO" id="GO:0097272">
    <property type="term" value="P:ammonium homeostasis"/>
    <property type="evidence" value="ECO:0007669"/>
    <property type="project" value="TreeGrafter"/>
</dbReference>
<feature type="domain" description="Ammonium transporter AmtB-like" evidence="8">
    <location>
        <begin position="59"/>
        <end position="439"/>
    </location>
</feature>
<evidence type="ECO:0000256" key="5">
    <source>
        <dbReference type="ARBA" id="ARBA00023136"/>
    </source>
</evidence>
<feature type="region of interest" description="Disordered" evidence="6">
    <location>
        <begin position="1"/>
        <end position="23"/>
    </location>
</feature>
<feature type="transmembrane region" description="Helical" evidence="7">
    <location>
        <begin position="343"/>
        <end position="364"/>
    </location>
</feature>
<evidence type="ECO:0000256" key="3">
    <source>
        <dbReference type="ARBA" id="ARBA00022692"/>
    </source>
</evidence>
<evidence type="ECO:0000256" key="7">
    <source>
        <dbReference type="SAM" id="Phobius"/>
    </source>
</evidence>
<dbReference type="EMBL" id="JAEHOE010000003">
    <property type="protein sequence ID" value="KAG2500851.1"/>
    <property type="molecule type" value="Genomic_DNA"/>
</dbReference>
<feature type="transmembrane region" description="Helical" evidence="7">
    <location>
        <begin position="416"/>
        <end position="440"/>
    </location>
</feature>
<evidence type="ECO:0000313" key="9">
    <source>
        <dbReference type="EMBL" id="KAG2500851.1"/>
    </source>
</evidence>
<feature type="transmembrane region" description="Helical" evidence="7">
    <location>
        <begin position="146"/>
        <end position="168"/>
    </location>
</feature>
<comment type="caution">
    <text evidence="9">The sequence shown here is derived from an EMBL/GenBank/DDBJ whole genome shotgun (WGS) entry which is preliminary data.</text>
</comment>
<feature type="transmembrane region" description="Helical" evidence="7">
    <location>
        <begin position="82"/>
        <end position="101"/>
    </location>
</feature>
<feature type="region of interest" description="Disordered" evidence="6">
    <location>
        <begin position="539"/>
        <end position="570"/>
    </location>
</feature>
<feature type="transmembrane region" description="Helical" evidence="7">
    <location>
        <begin position="113"/>
        <end position="134"/>
    </location>
</feature>
<evidence type="ECO:0000256" key="4">
    <source>
        <dbReference type="ARBA" id="ARBA00022989"/>
    </source>
</evidence>
<dbReference type="InterPro" id="IPR029020">
    <property type="entry name" value="Ammonium/urea_transptr"/>
</dbReference>
<protein>
    <recommendedName>
        <fullName evidence="8">Ammonium transporter AmtB-like domain-containing protein</fullName>
    </recommendedName>
</protein>
<keyword evidence="4 7" id="KW-1133">Transmembrane helix</keyword>
<dbReference type="PRINTS" id="PR00342">
    <property type="entry name" value="RHESUSRHD"/>
</dbReference>
<dbReference type="SUPFAM" id="SSF111352">
    <property type="entry name" value="Ammonium transporter"/>
    <property type="match status" value="1"/>
</dbReference>
<feature type="transmembrane region" description="Helical" evidence="7">
    <location>
        <begin position="43"/>
        <end position="62"/>
    </location>
</feature>
<dbReference type="Gene3D" id="1.10.3430.10">
    <property type="entry name" value="Ammonium transporter AmtB like domains"/>
    <property type="match status" value="1"/>
</dbReference>
<comment type="similarity">
    <text evidence="2">Belongs to the ammonium transporter (TC 2.A.49) family. Rh subfamily.</text>
</comment>
<keyword evidence="5 7" id="KW-0472">Membrane</keyword>
<sequence length="594" mass="63019">MMSSGMNLPPPKVPPSGISSPTRHSLDWSHVGLPAREPQLRRIFTPSVAGTSIIILGLFFGLVRYCEMSENAQDQVDRYYQFFTDVQIMIFVGFGFLMTFMRRYSYGAVALNYFASALMMLEAILCIGACQQVFWNDKATKIQIDIELLIDCSFCAGSGMIAFGAIIGKSTPTELMWLLFWQVPLYALNQHLVIYTFKALDMGGTIVIHLFGAYYGLAASYMLSRKQPMHGVDNPKNTGAYLNDIFSMIGTIFLFIYWPSFNGALASVGPEHEEEASAAFKSAQFLSIVNTLLSLLGAVLSVFATSALVGGRLNMVHIQNSTLAGGVAMGAACTLRMTPGGALAVGLGAGFISTLGFEYLTPFLDRTIGLGDTCGVHNLHGIPAIIGTLVAGLAALGQHSDYLLHSTGAQQLGYQVLAGVVTMAIAISGGLLGGWVVSIVNLGKNDPLMVPELFDDGSWWHGQRVEALPVSASVHLNSVANGSVAGRSHQHHNASTSTSHALRRPDGAVSIAISGVPAGHPSLGMDVSGTGRSGAVPPMGMPMHHHASAPATGHVTPGGPGGQVHGGNDQPLFVRGEDAEPTPVQPHVRHVHQA</sequence>
<keyword evidence="10" id="KW-1185">Reference proteome</keyword>
<accession>A0A835YE06</accession>
<evidence type="ECO:0000259" key="8">
    <source>
        <dbReference type="Pfam" id="PF00909"/>
    </source>
</evidence>
<feature type="transmembrane region" description="Helical" evidence="7">
    <location>
        <begin position="206"/>
        <end position="224"/>
    </location>
</feature>
<organism evidence="9 10">
    <name type="scientific">Edaphochlamys debaryana</name>
    <dbReference type="NCBI Taxonomy" id="47281"/>
    <lineage>
        <taxon>Eukaryota</taxon>
        <taxon>Viridiplantae</taxon>
        <taxon>Chlorophyta</taxon>
        <taxon>core chlorophytes</taxon>
        <taxon>Chlorophyceae</taxon>
        <taxon>CS clade</taxon>
        <taxon>Chlamydomonadales</taxon>
        <taxon>Chlamydomonadales incertae sedis</taxon>
        <taxon>Edaphochlamys</taxon>
    </lineage>
</organism>
<dbReference type="InterPro" id="IPR002229">
    <property type="entry name" value="RhesusRHD"/>
</dbReference>
<dbReference type="GO" id="GO:0005886">
    <property type="term" value="C:plasma membrane"/>
    <property type="evidence" value="ECO:0007669"/>
    <property type="project" value="InterPro"/>
</dbReference>
<dbReference type="PANTHER" id="PTHR11730">
    <property type="entry name" value="AMMONIUM TRANSPORTER"/>
    <property type="match status" value="1"/>
</dbReference>